<dbReference type="CDD" id="cd14978">
    <property type="entry name" value="7tmA_FMRFamide_R-like"/>
    <property type="match status" value="1"/>
</dbReference>
<feature type="transmembrane region" description="Helical" evidence="6">
    <location>
        <begin position="301"/>
        <end position="323"/>
    </location>
</feature>
<keyword evidence="4 6" id="KW-0472">Membrane</keyword>
<keyword evidence="10" id="KW-1185">Reference proteome</keyword>
<evidence type="ECO:0000256" key="6">
    <source>
        <dbReference type="SAM" id="Phobius"/>
    </source>
</evidence>
<feature type="transmembrane region" description="Helical" evidence="6">
    <location>
        <begin position="107"/>
        <end position="127"/>
    </location>
</feature>
<comment type="similarity">
    <text evidence="5">Belongs to the G-protein coupled receptor 1 family.</text>
</comment>
<proteinExistence type="inferred from homology"/>
<feature type="transmembrane region" description="Helical" evidence="6">
    <location>
        <begin position="72"/>
        <end position="95"/>
    </location>
</feature>
<dbReference type="PROSITE" id="PS50262">
    <property type="entry name" value="G_PROTEIN_RECEP_F1_2"/>
    <property type="match status" value="1"/>
</dbReference>
<feature type="transmembrane region" description="Helical" evidence="6">
    <location>
        <begin position="47"/>
        <end position="66"/>
    </location>
</feature>
<dbReference type="PROSITE" id="PS00237">
    <property type="entry name" value="G_PROTEIN_RECEP_F1_1"/>
    <property type="match status" value="1"/>
</dbReference>
<dbReference type="PANTHER" id="PTHR46641:SF2">
    <property type="entry name" value="FMRFAMIDE RECEPTOR"/>
    <property type="match status" value="1"/>
</dbReference>
<feature type="transmembrane region" description="Helical" evidence="6">
    <location>
        <begin position="245"/>
        <end position="267"/>
    </location>
</feature>
<dbReference type="Pfam" id="PF00001">
    <property type="entry name" value="7tm_1"/>
    <property type="match status" value="1"/>
</dbReference>
<keyword evidence="5" id="KW-0675">Receptor</keyword>
<evidence type="ECO:0000259" key="7">
    <source>
        <dbReference type="PROSITE" id="PS50262"/>
    </source>
</evidence>
<dbReference type="PANTHER" id="PTHR46641">
    <property type="entry name" value="FMRFAMIDE RECEPTOR-RELATED"/>
    <property type="match status" value="1"/>
</dbReference>
<evidence type="ECO:0000313" key="9">
    <source>
        <dbReference type="EnsemblMetazoa" id="CapteP185273"/>
    </source>
</evidence>
<dbReference type="PRINTS" id="PR00237">
    <property type="entry name" value="GPCRRHODOPSN"/>
</dbReference>
<feature type="transmembrane region" description="Helical" evidence="6">
    <location>
        <begin position="147"/>
        <end position="172"/>
    </location>
</feature>
<evidence type="ECO:0000256" key="5">
    <source>
        <dbReference type="RuleBase" id="RU000688"/>
    </source>
</evidence>
<evidence type="ECO:0000256" key="2">
    <source>
        <dbReference type="ARBA" id="ARBA00022692"/>
    </source>
</evidence>
<keyword evidence="2 5" id="KW-0812">Transmembrane</keyword>
<feature type="domain" description="G-protein coupled receptors family 1 profile" evidence="7">
    <location>
        <begin position="85"/>
        <end position="363"/>
    </location>
</feature>
<dbReference type="SUPFAM" id="SSF81321">
    <property type="entry name" value="Family A G protein-coupled receptor-like"/>
    <property type="match status" value="1"/>
</dbReference>
<dbReference type="GO" id="GO:0016020">
    <property type="term" value="C:membrane"/>
    <property type="evidence" value="ECO:0007669"/>
    <property type="project" value="UniProtKB-SubCell"/>
</dbReference>
<evidence type="ECO:0000256" key="1">
    <source>
        <dbReference type="ARBA" id="ARBA00004370"/>
    </source>
</evidence>
<organism evidence="8">
    <name type="scientific">Capitella teleta</name>
    <name type="common">Polychaete worm</name>
    <dbReference type="NCBI Taxonomy" id="283909"/>
    <lineage>
        <taxon>Eukaryota</taxon>
        <taxon>Metazoa</taxon>
        <taxon>Spiralia</taxon>
        <taxon>Lophotrochozoa</taxon>
        <taxon>Annelida</taxon>
        <taxon>Polychaeta</taxon>
        <taxon>Sedentaria</taxon>
        <taxon>Scolecida</taxon>
        <taxon>Capitellidae</taxon>
        <taxon>Capitella</taxon>
    </lineage>
</organism>
<keyword evidence="5" id="KW-0297">G-protein coupled receptor</keyword>
<feature type="transmembrane region" description="Helical" evidence="6">
    <location>
        <begin position="343"/>
        <end position="366"/>
    </location>
</feature>
<dbReference type="EMBL" id="KB311873">
    <property type="protein sequence ID" value="ELT88329.1"/>
    <property type="molecule type" value="Genomic_DNA"/>
</dbReference>
<keyword evidence="3 6" id="KW-1133">Transmembrane helix</keyword>
<reference evidence="10" key="1">
    <citation type="submission" date="2012-12" db="EMBL/GenBank/DDBJ databases">
        <authorList>
            <person name="Hellsten U."/>
            <person name="Grimwood J."/>
            <person name="Chapman J.A."/>
            <person name="Shapiro H."/>
            <person name="Aerts A."/>
            <person name="Otillar R.P."/>
            <person name="Terry A.Y."/>
            <person name="Boore J.L."/>
            <person name="Simakov O."/>
            <person name="Marletaz F."/>
            <person name="Cho S.-J."/>
            <person name="Edsinger-Gonzales E."/>
            <person name="Havlak P."/>
            <person name="Kuo D.-H."/>
            <person name="Larsson T."/>
            <person name="Lv J."/>
            <person name="Arendt D."/>
            <person name="Savage R."/>
            <person name="Osoegawa K."/>
            <person name="de Jong P."/>
            <person name="Lindberg D.R."/>
            <person name="Seaver E.C."/>
            <person name="Weisblat D.A."/>
            <person name="Putnam N.H."/>
            <person name="Grigoriev I.V."/>
            <person name="Rokhsar D.S."/>
        </authorList>
    </citation>
    <scope>NUCLEOTIDE SEQUENCE</scope>
    <source>
        <strain evidence="10">I ESC-2004</strain>
    </source>
</reference>
<dbReference type="HOGENOM" id="CLU_009579_24_7_1"/>
<name>R7TBE0_CAPTE</name>
<protein>
    <recommendedName>
        <fullName evidence="7">G-protein coupled receptors family 1 profile domain-containing protein</fullName>
    </recommendedName>
</protein>
<dbReference type="Gene3D" id="1.20.1070.10">
    <property type="entry name" value="Rhodopsin 7-helix transmembrane proteins"/>
    <property type="match status" value="1"/>
</dbReference>
<evidence type="ECO:0000256" key="3">
    <source>
        <dbReference type="ARBA" id="ARBA00022989"/>
    </source>
</evidence>
<reference evidence="8 10" key="2">
    <citation type="journal article" date="2013" name="Nature">
        <title>Insights into bilaterian evolution from three spiralian genomes.</title>
        <authorList>
            <person name="Simakov O."/>
            <person name="Marletaz F."/>
            <person name="Cho S.J."/>
            <person name="Edsinger-Gonzales E."/>
            <person name="Havlak P."/>
            <person name="Hellsten U."/>
            <person name="Kuo D.H."/>
            <person name="Larsson T."/>
            <person name="Lv J."/>
            <person name="Arendt D."/>
            <person name="Savage R."/>
            <person name="Osoegawa K."/>
            <person name="de Jong P."/>
            <person name="Grimwood J."/>
            <person name="Chapman J.A."/>
            <person name="Shapiro H."/>
            <person name="Aerts A."/>
            <person name="Otillar R.P."/>
            <person name="Terry A.Y."/>
            <person name="Boore J.L."/>
            <person name="Grigoriev I.V."/>
            <person name="Lindberg D.R."/>
            <person name="Seaver E.C."/>
            <person name="Weisblat D.A."/>
            <person name="Putnam N.H."/>
            <person name="Rokhsar D.S."/>
        </authorList>
    </citation>
    <scope>NUCLEOTIDE SEQUENCE</scope>
    <source>
        <strain evidence="8 10">I ESC-2004</strain>
    </source>
</reference>
<dbReference type="InterPro" id="IPR017452">
    <property type="entry name" value="GPCR_Rhodpsn_7TM"/>
</dbReference>
<evidence type="ECO:0000256" key="4">
    <source>
        <dbReference type="ARBA" id="ARBA00023136"/>
    </source>
</evidence>
<gene>
    <name evidence="8" type="ORF">CAPTEDRAFT_185273</name>
</gene>
<dbReference type="GO" id="GO:0004930">
    <property type="term" value="F:G protein-coupled receptor activity"/>
    <property type="evidence" value="ECO:0007669"/>
    <property type="project" value="UniProtKB-KW"/>
</dbReference>
<dbReference type="EnsemblMetazoa" id="CapteT185273">
    <property type="protein sequence ID" value="CapteP185273"/>
    <property type="gene ID" value="CapteG185273"/>
</dbReference>
<accession>R7TBE0</accession>
<dbReference type="OMA" id="HPHEEND"/>
<sequence length="407" mass="45179">MGRARDLKSWSLIFCYVLFEVITHSKGVMDAITETLPSLNSSGSLNFTFLNFTCAESVLLTSVLGFRRYANLIVVPLLVTVGLVGNVLIIVVVSGNHVPFGFPSTKLFVRVLALADIFYLLGSPFFQTLRTLHYDTTWIPKSQLFPLIYPFVWPYMASVQTLETWLMVAITADRYVAVSRPFKSVFLCTAKRAAIQVGAISVASAAFNIPHWLEFKTKLEFNACTGRLQNEVMDTALFRNSTYLISYWSVMTLLFRFALPLGILCVLTSKLISTVRAAAITRSELVVQSGTSSAEGQITRVLLSVVVLFLLCESTEFVMHILLTLRWVWPAYAKFEDIGVQASFNTVGNVALVLSASANFIMYLVFMKKFRVQCIAIVRCGKQKNYADGTTVSVVQMASSATSTSEI</sequence>
<evidence type="ECO:0000313" key="10">
    <source>
        <dbReference type="Proteomes" id="UP000014760"/>
    </source>
</evidence>
<dbReference type="Proteomes" id="UP000014760">
    <property type="component" value="Unassembled WGS sequence"/>
</dbReference>
<dbReference type="EMBL" id="AMQN01003461">
    <property type="status" value="NOT_ANNOTATED_CDS"/>
    <property type="molecule type" value="Genomic_DNA"/>
</dbReference>
<dbReference type="InterPro" id="IPR052954">
    <property type="entry name" value="GPCR-Ligand_Int"/>
</dbReference>
<dbReference type="InterPro" id="IPR000276">
    <property type="entry name" value="GPCR_Rhodpsn"/>
</dbReference>
<keyword evidence="5" id="KW-0807">Transducer</keyword>
<comment type="subcellular location">
    <subcellularLocation>
        <location evidence="1">Membrane</location>
    </subcellularLocation>
</comment>
<reference evidence="9" key="3">
    <citation type="submission" date="2015-06" db="UniProtKB">
        <authorList>
            <consortium name="EnsemblMetazoa"/>
        </authorList>
    </citation>
    <scope>IDENTIFICATION</scope>
</reference>
<dbReference type="STRING" id="283909.R7TBE0"/>
<dbReference type="OrthoDB" id="6281784at2759"/>
<evidence type="ECO:0000313" key="8">
    <source>
        <dbReference type="EMBL" id="ELT88329.1"/>
    </source>
</evidence>
<dbReference type="AlphaFoldDB" id="R7TBE0"/>